<proteinExistence type="predicted"/>
<evidence type="ECO:0000313" key="1">
    <source>
        <dbReference type="EMBL" id="TYB32227.1"/>
    </source>
</evidence>
<organism evidence="1 2">
    <name type="scientific">Candidatus Mcinerneyibacterium aminivorans</name>
    <dbReference type="NCBI Taxonomy" id="2703815"/>
    <lineage>
        <taxon>Bacteria</taxon>
        <taxon>Candidatus Macinerneyibacteriota</taxon>
        <taxon>Candidatus Mcinerneyibacteria</taxon>
        <taxon>Candidatus Mcinerneyibacteriales</taxon>
        <taxon>Candidatus Mcinerneyibacteriaceae</taxon>
        <taxon>Candidatus Mcinerneyibacterium</taxon>
    </lineage>
</organism>
<dbReference type="EMBL" id="VSIX01000003">
    <property type="protein sequence ID" value="TYB32227.1"/>
    <property type="molecule type" value="Genomic_DNA"/>
</dbReference>
<keyword evidence="2" id="KW-1185">Reference proteome</keyword>
<protein>
    <submittedName>
        <fullName evidence="1">Uncharacterized protein</fullName>
    </submittedName>
</protein>
<sequence>MSFIIDGRQKELDIQMDKYLRNTVVLNKNKPIVRYISFFVNHKIDEKYEYIELIFINFKGKKKKIKINSSDMGEGKYLFDDCIWKER</sequence>
<accession>A0A5D0MEX5</accession>
<gene>
    <name evidence="1" type="ORF">FXF47_00380</name>
</gene>
<evidence type="ECO:0000313" key="2">
    <source>
        <dbReference type="Proteomes" id="UP000324143"/>
    </source>
</evidence>
<comment type="caution">
    <text evidence="1">The sequence shown here is derived from an EMBL/GenBank/DDBJ whole genome shotgun (WGS) entry which is preliminary data.</text>
</comment>
<dbReference type="Proteomes" id="UP000324143">
    <property type="component" value="Unassembled WGS sequence"/>
</dbReference>
<name>A0A5D0MEX5_9BACT</name>
<dbReference type="AlphaFoldDB" id="A0A5D0MEX5"/>
<reference evidence="1" key="1">
    <citation type="submission" date="2019-08" db="EMBL/GenBank/DDBJ databases">
        <title>Genomic characterization of a novel candidate phylum (ARYD3) from a high temperature, high salinity tertiary oil reservoir in north central Oklahoma, USA.</title>
        <authorList>
            <person name="Youssef N.H."/>
            <person name="Yadav A."/>
            <person name="Elshahed M.S."/>
        </authorList>
    </citation>
    <scope>NUCLEOTIDE SEQUENCE [LARGE SCALE GENOMIC DNA]</scope>
    <source>
        <strain evidence="1">ARYD3</strain>
    </source>
</reference>